<reference evidence="2" key="2">
    <citation type="submission" date="2021-09" db="EMBL/GenBank/DDBJ databases">
        <authorList>
            <person name="Jia N."/>
            <person name="Wang J."/>
            <person name="Shi W."/>
            <person name="Du L."/>
            <person name="Sun Y."/>
            <person name="Zhan W."/>
            <person name="Jiang J."/>
            <person name="Wang Q."/>
            <person name="Zhang B."/>
            <person name="Ji P."/>
            <person name="Sakyi L.B."/>
            <person name="Cui X."/>
            <person name="Yuan T."/>
            <person name="Jiang B."/>
            <person name="Yang W."/>
            <person name="Lam T.T.-Y."/>
            <person name="Chang Q."/>
            <person name="Ding S."/>
            <person name="Wang X."/>
            <person name="Zhu J."/>
            <person name="Ruan X."/>
            <person name="Zhao L."/>
            <person name="Wei J."/>
            <person name="Que T."/>
            <person name="Du C."/>
            <person name="Cheng J."/>
            <person name="Dai P."/>
            <person name="Han X."/>
            <person name="Huang E."/>
            <person name="Gao Y."/>
            <person name="Liu J."/>
            <person name="Shao H."/>
            <person name="Ye R."/>
            <person name="Li L."/>
            <person name="Wei W."/>
            <person name="Wang X."/>
            <person name="Wang C."/>
            <person name="Huo Q."/>
            <person name="Li W."/>
            <person name="Guo W."/>
            <person name="Chen H."/>
            <person name="Chen S."/>
            <person name="Zhou L."/>
            <person name="Zhou L."/>
            <person name="Ni X."/>
            <person name="Tian J."/>
            <person name="Zhou Y."/>
            <person name="Sheng Y."/>
            <person name="Liu T."/>
            <person name="Pan Y."/>
            <person name="Xia L."/>
            <person name="Li J."/>
            <person name="Zhao F."/>
            <person name="Cao W."/>
        </authorList>
    </citation>
    <scope>NUCLEOTIDE SEQUENCE</scope>
    <source>
        <strain evidence="2">Rmic-2018</strain>
        <tissue evidence="2">Larvae</tissue>
    </source>
</reference>
<evidence type="ECO:0000256" key="1">
    <source>
        <dbReference type="SAM" id="MobiDB-lite"/>
    </source>
</evidence>
<organism evidence="2 3">
    <name type="scientific">Rhipicephalus microplus</name>
    <name type="common">Cattle tick</name>
    <name type="synonym">Boophilus microplus</name>
    <dbReference type="NCBI Taxonomy" id="6941"/>
    <lineage>
        <taxon>Eukaryota</taxon>
        <taxon>Metazoa</taxon>
        <taxon>Ecdysozoa</taxon>
        <taxon>Arthropoda</taxon>
        <taxon>Chelicerata</taxon>
        <taxon>Arachnida</taxon>
        <taxon>Acari</taxon>
        <taxon>Parasitiformes</taxon>
        <taxon>Ixodida</taxon>
        <taxon>Ixodoidea</taxon>
        <taxon>Ixodidae</taxon>
        <taxon>Rhipicephalinae</taxon>
        <taxon>Rhipicephalus</taxon>
        <taxon>Boophilus</taxon>
    </lineage>
</organism>
<comment type="caution">
    <text evidence="2">The sequence shown here is derived from an EMBL/GenBank/DDBJ whole genome shotgun (WGS) entry which is preliminary data.</text>
</comment>
<accession>A0A9J6ES61</accession>
<sequence>MAEAISVSCTTTANCSTEATVFEPDAEPGTGDILKNFESVTLPAAAWAHHKINGEGQETVVFSEMHVSNAAFVAANAVSCAVGMAAEVEGYNYYAAPVNHIYPRKVVSFDDALNINIAFLGRRIAKEQLGFLGNIRNTADIETLIFLVHNVRLCSGGPYSKEYPNAQPSSAYVDVTSRWRQPMCPSAAVGRSFMPKMSEPSNHTSSSREAQTRQGETKAAYAIFPIVECSKD</sequence>
<dbReference type="AlphaFoldDB" id="A0A9J6ES61"/>
<feature type="compositionally biased region" description="Polar residues" evidence="1">
    <location>
        <begin position="199"/>
        <end position="214"/>
    </location>
</feature>
<proteinExistence type="predicted"/>
<keyword evidence="3" id="KW-1185">Reference proteome</keyword>
<dbReference type="Proteomes" id="UP000821866">
    <property type="component" value="Chromosome 10"/>
</dbReference>
<dbReference type="EMBL" id="JABSTU010000002">
    <property type="protein sequence ID" value="KAH8036912.1"/>
    <property type="molecule type" value="Genomic_DNA"/>
</dbReference>
<reference evidence="2" key="1">
    <citation type="journal article" date="2020" name="Cell">
        <title>Large-Scale Comparative Analyses of Tick Genomes Elucidate Their Genetic Diversity and Vector Capacities.</title>
        <authorList>
            <consortium name="Tick Genome and Microbiome Consortium (TIGMIC)"/>
            <person name="Jia N."/>
            <person name="Wang J."/>
            <person name="Shi W."/>
            <person name="Du L."/>
            <person name="Sun Y."/>
            <person name="Zhan W."/>
            <person name="Jiang J.F."/>
            <person name="Wang Q."/>
            <person name="Zhang B."/>
            <person name="Ji P."/>
            <person name="Bell-Sakyi L."/>
            <person name="Cui X.M."/>
            <person name="Yuan T.T."/>
            <person name="Jiang B.G."/>
            <person name="Yang W.F."/>
            <person name="Lam T.T."/>
            <person name="Chang Q.C."/>
            <person name="Ding S.J."/>
            <person name="Wang X.J."/>
            <person name="Zhu J.G."/>
            <person name="Ruan X.D."/>
            <person name="Zhao L."/>
            <person name="Wei J.T."/>
            <person name="Ye R.Z."/>
            <person name="Que T.C."/>
            <person name="Du C.H."/>
            <person name="Zhou Y.H."/>
            <person name="Cheng J.X."/>
            <person name="Dai P.F."/>
            <person name="Guo W.B."/>
            <person name="Han X.H."/>
            <person name="Huang E.J."/>
            <person name="Li L.F."/>
            <person name="Wei W."/>
            <person name="Gao Y.C."/>
            <person name="Liu J.Z."/>
            <person name="Shao H.Z."/>
            <person name="Wang X."/>
            <person name="Wang C.C."/>
            <person name="Yang T.C."/>
            <person name="Huo Q.B."/>
            <person name="Li W."/>
            <person name="Chen H.Y."/>
            <person name="Chen S.E."/>
            <person name="Zhou L.G."/>
            <person name="Ni X.B."/>
            <person name="Tian J.H."/>
            <person name="Sheng Y."/>
            <person name="Liu T."/>
            <person name="Pan Y.S."/>
            <person name="Xia L.Y."/>
            <person name="Li J."/>
            <person name="Zhao F."/>
            <person name="Cao W.C."/>
        </authorList>
    </citation>
    <scope>NUCLEOTIDE SEQUENCE</scope>
    <source>
        <strain evidence="2">Rmic-2018</strain>
    </source>
</reference>
<evidence type="ECO:0000313" key="3">
    <source>
        <dbReference type="Proteomes" id="UP000821866"/>
    </source>
</evidence>
<evidence type="ECO:0000313" key="2">
    <source>
        <dbReference type="EMBL" id="KAH8036912.1"/>
    </source>
</evidence>
<gene>
    <name evidence="2" type="ORF">HPB51_006973</name>
</gene>
<name>A0A9J6ES61_RHIMP</name>
<feature type="region of interest" description="Disordered" evidence="1">
    <location>
        <begin position="195"/>
        <end position="216"/>
    </location>
</feature>
<protein>
    <submittedName>
        <fullName evidence="2">Uncharacterized protein</fullName>
    </submittedName>
</protein>